<sequence length="264" mass="27473">MSIRLDIRQRIVALTGAAAVALASATVATASVPTPATGHGWTGTWASAAQHPGAGPFEPDWSTDGFADQSVRQVVRVSTGGAALRITLSNVYGTKPLRLTGATVAKTSDQASVRPDTVRPLAFHGSPATVIPVGRQATSDGLGFPVSPLERLTVTLYFAEPTGPATFHRFATAETYRASGDRRYDAGGAFSLTDTSTASYFLAGVDVLGKPGRARSWPSAIRSPTAWARPRVRTTAIPTNWPNGSPAPTGRRAWSTPASAATGC</sequence>
<accession>A0A4Q7KH64</accession>
<evidence type="ECO:0000313" key="4">
    <source>
        <dbReference type="Proteomes" id="UP000294257"/>
    </source>
</evidence>
<protein>
    <submittedName>
        <fullName evidence="3">Uncharacterized protein</fullName>
    </submittedName>
</protein>
<keyword evidence="2" id="KW-0732">Signal</keyword>
<dbReference type="PANTHER" id="PTHR43784:SF2">
    <property type="entry name" value="GDSL-LIKE LIPASE_ACYLHYDROLASE, PUTATIVE (AFU_ORTHOLOGUE AFUA_2G00820)-RELATED"/>
    <property type="match status" value="1"/>
</dbReference>
<feature type="chain" id="PRO_5020885902" evidence="2">
    <location>
        <begin position="31"/>
        <end position="264"/>
    </location>
</feature>
<organism evidence="3 4">
    <name type="scientific">Herbihabitans rhizosphaerae</name>
    <dbReference type="NCBI Taxonomy" id="1872711"/>
    <lineage>
        <taxon>Bacteria</taxon>
        <taxon>Bacillati</taxon>
        <taxon>Actinomycetota</taxon>
        <taxon>Actinomycetes</taxon>
        <taxon>Pseudonocardiales</taxon>
        <taxon>Pseudonocardiaceae</taxon>
        <taxon>Herbihabitans</taxon>
    </lineage>
</organism>
<evidence type="ECO:0000256" key="1">
    <source>
        <dbReference type="SAM" id="MobiDB-lite"/>
    </source>
</evidence>
<dbReference type="RefSeq" id="WP_242613737.1">
    <property type="nucleotide sequence ID" value="NZ_SGWQ01000013.1"/>
</dbReference>
<proteinExistence type="predicted"/>
<dbReference type="InterPro" id="IPR053140">
    <property type="entry name" value="GDSL_Rv0518-like"/>
</dbReference>
<dbReference type="EMBL" id="SGWQ01000013">
    <property type="protein sequence ID" value="RZS32188.1"/>
    <property type="molecule type" value="Genomic_DNA"/>
</dbReference>
<dbReference type="PANTHER" id="PTHR43784">
    <property type="entry name" value="GDSL-LIKE LIPASE/ACYLHYDROLASE, PUTATIVE (AFU_ORTHOLOGUE AFUA_2G00820)-RELATED"/>
    <property type="match status" value="1"/>
</dbReference>
<dbReference type="AlphaFoldDB" id="A0A4Q7KH64"/>
<feature type="signal peptide" evidence="2">
    <location>
        <begin position="1"/>
        <end position="30"/>
    </location>
</feature>
<keyword evidence="4" id="KW-1185">Reference proteome</keyword>
<comment type="caution">
    <text evidence="3">The sequence shown here is derived from an EMBL/GenBank/DDBJ whole genome shotgun (WGS) entry which is preliminary data.</text>
</comment>
<feature type="region of interest" description="Disordered" evidence="1">
    <location>
        <begin position="236"/>
        <end position="264"/>
    </location>
</feature>
<reference evidence="3 4" key="1">
    <citation type="submission" date="2019-02" db="EMBL/GenBank/DDBJ databases">
        <title>Genomic Encyclopedia of Type Strains, Phase IV (KMG-IV): sequencing the most valuable type-strain genomes for metagenomic binning, comparative biology and taxonomic classification.</title>
        <authorList>
            <person name="Goeker M."/>
        </authorList>
    </citation>
    <scope>NUCLEOTIDE SEQUENCE [LARGE SCALE GENOMIC DNA]</scope>
    <source>
        <strain evidence="3 4">DSM 101727</strain>
    </source>
</reference>
<evidence type="ECO:0000313" key="3">
    <source>
        <dbReference type="EMBL" id="RZS32188.1"/>
    </source>
</evidence>
<name>A0A4Q7KH64_9PSEU</name>
<evidence type="ECO:0000256" key="2">
    <source>
        <dbReference type="SAM" id="SignalP"/>
    </source>
</evidence>
<gene>
    <name evidence="3" type="ORF">EV193_11329</name>
</gene>
<dbReference type="Proteomes" id="UP000294257">
    <property type="component" value="Unassembled WGS sequence"/>
</dbReference>